<evidence type="ECO:0000313" key="5">
    <source>
        <dbReference type="Proteomes" id="UP001501138"/>
    </source>
</evidence>
<keyword evidence="2" id="KW-0732">Signal</keyword>
<feature type="region of interest" description="Disordered" evidence="1">
    <location>
        <begin position="28"/>
        <end position="63"/>
    </location>
</feature>
<dbReference type="EMBL" id="BAAAPM010000011">
    <property type="protein sequence ID" value="GAA1741803.1"/>
    <property type="molecule type" value="Genomic_DNA"/>
</dbReference>
<gene>
    <name evidence="4" type="ORF">GCM10009809_41660</name>
</gene>
<feature type="chain" id="PRO_5046734252" description="Cyclophilin-like domain-containing protein" evidence="2">
    <location>
        <begin position="36"/>
        <end position="184"/>
    </location>
</feature>
<sequence>MAGSVHRPTTQAVAAALPAALLVLLTGCSSEPSSSAPSTPAAGTSSAPSPSEPTPSAASEADDGVVGTVVRFSSDEAEVDVLIDQDTPAVRDFLSMLPLSLEFEEYNGREKIAYPPRPLERGDTPGSQPVDGDFIYFEPWGNFGFYYNAEGSGFEETTVHLGTFDATLGELERLEGAVAVDVVD</sequence>
<dbReference type="Pfam" id="PF18050">
    <property type="entry name" value="Cyclophil_like2"/>
    <property type="match status" value="1"/>
</dbReference>
<dbReference type="PROSITE" id="PS51257">
    <property type="entry name" value="PROKAR_LIPOPROTEIN"/>
    <property type="match status" value="1"/>
</dbReference>
<feature type="compositionally biased region" description="Low complexity" evidence="1">
    <location>
        <begin position="28"/>
        <end position="59"/>
    </location>
</feature>
<proteinExistence type="predicted"/>
<evidence type="ECO:0000256" key="2">
    <source>
        <dbReference type="SAM" id="SignalP"/>
    </source>
</evidence>
<reference evidence="4 5" key="1">
    <citation type="journal article" date="2019" name="Int. J. Syst. Evol. Microbiol.">
        <title>The Global Catalogue of Microorganisms (GCM) 10K type strain sequencing project: providing services to taxonomists for standard genome sequencing and annotation.</title>
        <authorList>
            <consortium name="The Broad Institute Genomics Platform"/>
            <consortium name="The Broad Institute Genome Sequencing Center for Infectious Disease"/>
            <person name="Wu L."/>
            <person name="Ma J."/>
        </authorList>
    </citation>
    <scope>NUCLEOTIDE SEQUENCE [LARGE SCALE GENOMIC DNA]</scope>
    <source>
        <strain evidence="4 5">JCM 15589</strain>
    </source>
</reference>
<name>A0ABN2JWW6_9MICO</name>
<organism evidence="4 5">
    <name type="scientific">Isoptericola hypogeus</name>
    <dbReference type="NCBI Taxonomy" id="300179"/>
    <lineage>
        <taxon>Bacteria</taxon>
        <taxon>Bacillati</taxon>
        <taxon>Actinomycetota</taxon>
        <taxon>Actinomycetes</taxon>
        <taxon>Micrococcales</taxon>
        <taxon>Promicromonosporaceae</taxon>
        <taxon>Isoptericola</taxon>
    </lineage>
</organism>
<feature type="signal peptide" evidence="2">
    <location>
        <begin position="1"/>
        <end position="35"/>
    </location>
</feature>
<dbReference type="InterPro" id="IPR041183">
    <property type="entry name" value="Cyclophilin-like"/>
</dbReference>
<dbReference type="InterPro" id="IPR029000">
    <property type="entry name" value="Cyclophilin-like_dom_sf"/>
</dbReference>
<keyword evidence="5" id="KW-1185">Reference proteome</keyword>
<dbReference type="Gene3D" id="2.40.100.20">
    <property type="match status" value="1"/>
</dbReference>
<evidence type="ECO:0000313" key="4">
    <source>
        <dbReference type="EMBL" id="GAA1741803.1"/>
    </source>
</evidence>
<accession>A0ABN2JWW6</accession>
<comment type="caution">
    <text evidence="4">The sequence shown here is derived from an EMBL/GenBank/DDBJ whole genome shotgun (WGS) entry which is preliminary data.</text>
</comment>
<dbReference type="Proteomes" id="UP001501138">
    <property type="component" value="Unassembled WGS sequence"/>
</dbReference>
<evidence type="ECO:0000256" key="1">
    <source>
        <dbReference type="SAM" id="MobiDB-lite"/>
    </source>
</evidence>
<evidence type="ECO:0000259" key="3">
    <source>
        <dbReference type="Pfam" id="PF18050"/>
    </source>
</evidence>
<feature type="domain" description="Cyclophilin-like" evidence="3">
    <location>
        <begin position="79"/>
        <end position="181"/>
    </location>
</feature>
<dbReference type="SUPFAM" id="SSF50891">
    <property type="entry name" value="Cyclophilin-like"/>
    <property type="match status" value="1"/>
</dbReference>
<protein>
    <recommendedName>
        <fullName evidence="3">Cyclophilin-like domain-containing protein</fullName>
    </recommendedName>
</protein>